<organism evidence="2">
    <name type="scientific">candidate division WOR-3 bacterium</name>
    <dbReference type="NCBI Taxonomy" id="2052148"/>
    <lineage>
        <taxon>Bacteria</taxon>
        <taxon>Bacteria division WOR-3</taxon>
    </lineage>
</organism>
<evidence type="ECO:0000256" key="1">
    <source>
        <dbReference type="SAM" id="SignalP"/>
    </source>
</evidence>
<comment type="caution">
    <text evidence="2">The sequence shown here is derived from an EMBL/GenBank/DDBJ whole genome shotgun (WGS) entry which is preliminary data.</text>
</comment>
<accession>A0A7C4GD26</accession>
<dbReference type="EMBL" id="DSUT01000040">
    <property type="protein sequence ID" value="HGK27737.1"/>
    <property type="molecule type" value="Genomic_DNA"/>
</dbReference>
<proteinExistence type="predicted"/>
<evidence type="ECO:0000313" key="2">
    <source>
        <dbReference type="EMBL" id="HGK27737.1"/>
    </source>
</evidence>
<dbReference type="AlphaFoldDB" id="A0A7C4GD26"/>
<protein>
    <recommendedName>
        <fullName evidence="3">FlgD Ig-like domain-containing protein</fullName>
    </recommendedName>
</protein>
<sequence>MRRLFLLTALIAGWLVPTASAVDFTGICFTGRYTIAIDSVEFLTQLGWFKLTTPDWGGDSLVTDSFDFTAVLSWPEAGRLHMLVNGGETQFRIDTLEDGVWYTLPLPPPSPQVKFCLPNGIAGPGPAVAATVRLQPDKTVARGPVGFRLSAANPARFEVFDPTGRPVASMPVAAGAVRLNWSATDAQGRLLPAGAYLCRLSDGLGQAVSRVVIAR</sequence>
<gene>
    <name evidence="2" type="ORF">ENS41_02140</name>
</gene>
<keyword evidence="1" id="KW-0732">Signal</keyword>
<evidence type="ECO:0008006" key="3">
    <source>
        <dbReference type="Google" id="ProtNLM"/>
    </source>
</evidence>
<name>A0A7C4GD26_UNCW3</name>
<feature type="chain" id="PRO_5027958975" description="FlgD Ig-like domain-containing protein" evidence="1">
    <location>
        <begin position="22"/>
        <end position="215"/>
    </location>
</feature>
<dbReference type="Gene3D" id="2.60.40.4070">
    <property type="match status" value="1"/>
</dbReference>
<feature type="signal peptide" evidence="1">
    <location>
        <begin position="1"/>
        <end position="21"/>
    </location>
</feature>
<reference evidence="2" key="1">
    <citation type="journal article" date="2020" name="mSystems">
        <title>Genome- and Community-Level Interaction Insights into Carbon Utilization and Element Cycling Functions of Hydrothermarchaeota in Hydrothermal Sediment.</title>
        <authorList>
            <person name="Zhou Z."/>
            <person name="Liu Y."/>
            <person name="Xu W."/>
            <person name="Pan J."/>
            <person name="Luo Z.H."/>
            <person name="Li M."/>
        </authorList>
    </citation>
    <scope>NUCLEOTIDE SEQUENCE [LARGE SCALE GENOMIC DNA]</scope>
    <source>
        <strain evidence="2">SpSt-488</strain>
    </source>
</reference>